<dbReference type="Proteomes" id="UP000797356">
    <property type="component" value="Chromosome 16"/>
</dbReference>
<keyword evidence="4" id="KW-1185">Reference proteome</keyword>
<dbReference type="SMART" id="SM00506">
    <property type="entry name" value="A1pp"/>
    <property type="match status" value="1"/>
</dbReference>
<dbReference type="PANTHER" id="PTHR11106:SF27">
    <property type="entry name" value="MACRO DOMAIN-CONTAINING PROTEIN"/>
    <property type="match status" value="1"/>
</dbReference>
<dbReference type="InterPro" id="IPR002589">
    <property type="entry name" value="Macro_dom"/>
</dbReference>
<feature type="domain" description="Macro" evidence="2">
    <location>
        <begin position="91"/>
        <end position="256"/>
    </location>
</feature>
<dbReference type="AlphaFoldDB" id="A0A8K0NED0"/>
<dbReference type="SUPFAM" id="SSF52949">
    <property type="entry name" value="Macro domain-like"/>
    <property type="match status" value="1"/>
</dbReference>
<evidence type="ECO:0000259" key="2">
    <source>
        <dbReference type="PROSITE" id="PS51154"/>
    </source>
</evidence>
<feature type="region of interest" description="Disordered" evidence="1">
    <location>
        <begin position="58"/>
        <end position="81"/>
    </location>
</feature>
<accession>A0A8K0NED0</accession>
<evidence type="ECO:0000256" key="1">
    <source>
        <dbReference type="SAM" id="MobiDB-lite"/>
    </source>
</evidence>
<evidence type="ECO:0000313" key="3">
    <source>
        <dbReference type="EMBL" id="KAG1371481.1"/>
    </source>
</evidence>
<dbReference type="OrthoDB" id="6133115at2759"/>
<dbReference type="PANTHER" id="PTHR11106">
    <property type="entry name" value="GANGLIOSIDE INDUCED DIFFERENTIATION ASSOCIATED PROTEIN 2-RELATED"/>
    <property type="match status" value="1"/>
</dbReference>
<dbReference type="EMBL" id="CM017887">
    <property type="protein sequence ID" value="KAG1371481.1"/>
    <property type="molecule type" value="Genomic_DNA"/>
</dbReference>
<reference evidence="3" key="2">
    <citation type="submission" date="2019-07" db="EMBL/GenBank/DDBJ databases">
        <authorList>
            <person name="Yang Y."/>
            <person name="Bocs S."/>
            <person name="Baudouin L."/>
        </authorList>
    </citation>
    <scope>NUCLEOTIDE SEQUENCE</scope>
    <source>
        <tissue evidence="3">Spear leaf of Hainan Tall coconut</tissue>
    </source>
</reference>
<dbReference type="InterPro" id="IPR043472">
    <property type="entry name" value="Macro_dom-like"/>
</dbReference>
<evidence type="ECO:0000313" key="4">
    <source>
        <dbReference type="Proteomes" id="UP000797356"/>
    </source>
</evidence>
<dbReference type="CDD" id="cd02908">
    <property type="entry name" value="Macro_OAADPr_deacetylase"/>
    <property type="match status" value="1"/>
</dbReference>
<dbReference type="PROSITE" id="PS51154">
    <property type="entry name" value="MACRO"/>
    <property type="match status" value="1"/>
</dbReference>
<organism evidence="3 4">
    <name type="scientific">Cocos nucifera</name>
    <name type="common">Coconut palm</name>
    <dbReference type="NCBI Taxonomy" id="13894"/>
    <lineage>
        <taxon>Eukaryota</taxon>
        <taxon>Viridiplantae</taxon>
        <taxon>Streptophyta</taxon>
        <taxon>Embryophyta</taxon>
        <taxon>Tracheophyta</taxon>
        <taxon>Spermatophyta</taxon>
        <taxon>Magnoliopsida</taxon>
        <taxon>Liliopsida</taxon>
        <taxon>Arecaceae</taxon>
        <taxon>Arecoideae</taxon>
        <taxon>Cocoseae</taxon>
        <taxon>Attaleinae</taxon>
        <taxon>Cocos</taxon>
    </lineage>
</organism>
<dbReference type="Gene3D" id="3.40.220.10">
    <property type="entry name" value="Leucine Aminopeptidase, subunit E, domain 1"/>
    <property type="match status" value="1"/>
</dbReference>
<reference evidence="3" key="1">
    <citation type="journal article" date="2017" name="Gigascience">
        <title>The genome draft of coconut (Cocos nucifera).</title>
        <authorList>
            <person name="Xiao Y."/>
            <person name="Xu P."/>
            <person name="Fan H."/>
            <person name="Baudouin L."/>
            <person name="Xia W."/>
            <person name="Bocs S."/>
            <person name="Xu J."/>
            <person name="Li Q."/>
            <person name="Guo A."/>
            <person name="Zhou L."/>
            <person name="Li J."/>
            <person name="Wu Y."/>
            <person name="Ma Z."/>
            <person name="Armero A."/>
            <person name="Issali A.E."/>
            <person name="Liu N."/>
            <person name="Peng M."/>
            <person name="Yang Y."/>
        </authorList>
    </citation>
    <scope>NUCLEOTIDE SEQUENCE</scope>
    <source>
        <tissue evidence="3">Spear leaf of Hainan Tall coconut</tissue>
    </source>
</reference>
<name>A0A8K0NED0_COCNU</name>
<sequence length="256" mass="27125">MIASSSPRSSLFLSTEAARILGALPGRSLRSLPKPFAFESYRSLRNLRTLPFATGMEDEAARNPAPAASVADDDAGGTSTRVSTVAGGGLGGGDCFELSPSSVLKLQKGDITKWFVDGSTDAIVNAANEQMLGGGGVDGAIHRAAGPELLEACSKVPEVLPGVRCPTGEARITQAFQLPVSHVIHTVGPIYDVDKQPEVSLGNAYRNSLRLAKENNVQYIAFPAISCGVYGYPYKEASRIAISTVKEFSNDFKERF</sequence>
<comment type="caution">
    <text evidence="3">The sequence shown here is derived from an EMBL/GenBank/DDBJ whole genome shotgun (WGS) entry which is preliminary data.</text>
</comment>
<dbReference type="Pfam" id="PF01661">
    <property type="entry name" value="Macro"/>
    <property type="match status" value="1"/>
</dbReference>
<protein>
    <submittedName>
        <fullName evidence="3">Macro domain-containing protein VPA0103-like</fullName>
    </submittedName>
</protein>
<gene>
    <name evidence="3" type="ORF">COCNU_16G005750</name>
</gene>
<proteinExistence type="predicted"/>